<reference evidence="4" key="1">
    <citation type="journal article" date="2012" name="Stand. Genomic Sci.">
        <title>Genome sequence of the Antarctic rhodopsins-containing flavobacterium Gillisia limnaea type strain (R-8282(T)).</title>
        <authorList>
            <person name="Riedel T."/>
            <person name="Held B."/>
            <person name="Nolan M."/>
            <person name="Lucas S."/>
            <person name="Lapidus A."/>
            <person name="Tice H."/>
            <person name="Del Rio T.G."/>
            <person name="Cheng J.F."/>
            <person name="Han C."/>
            <person name="Tapia R."/>
            <person name="Goodwin L.A."/>
            <person name="Pitluck S."/>
            <person name="Liolios K."/>
            <person name="Mavromatis K."/>
            <person name="Pagani I."/>
            <person name="Ivanova N."/>
            <person name="Mikhailova N."/>
            <person name="Pati A."/>
            <person name="Chen A."/>
            <person name="Palaniappan K."/>
            <person name="Land M."/>
            <person name="Rohde M."/>
            <person name="Tindall B.J."/>
            <person name="Detter J.C."/>
            <person name="Goker M."/>
            <person name="Bristow J."/>
            <person name="Eisen J.A."/>
            <person name="Markowitz V."/>
            <person name="Hugenholtz P."/>
            <person name="Kyrpides N.C."/>
            <person name="Klenk H.P."/>
            <person name="Woyke T."/>
        </authorList>
    </citation>
    <scope>NUCLEOTIDE SEQUENCE [LARGE SCALE GENOMIC DNA]</scope>
    <source>
        <strain evidence="4">DSM 15749 / LMG 21470 / R-8282</strain>
    </source>
</reference>
<dbReference type="OrthoDB" id="1247025at2"/>
<evidence type="ECO:0000313" key="4">
    <source>
        <dbReference type="Proteomes" id="UP000003844"/>
    </source>
</evidence>
<feature type="region of interest" description="Disordered" evidence="1">
    <location>
        <begin position="99"/>
        <end position="127"/>
    </location>
</feature>
<evidence type="ECO:0000313" key="3">
    <source>
        <dbReference type="EMBL" id="EHQ03529.1"/>
    </source>
</evidence>
<feature type="compositionally biased region" description="Polar residues" evidence="1">
    <location>
        <begin position="117"/>
        <end position="127"/>
    </location>
</feature>
<accession>H2C0B3</accession>
<dbReference type="HOGENOM" id="CLU_1076429_0_0_10"/>
<feature type="transmembrane region" description="Helical" evidence="2">
    <location>
        <begin position="43"/>
        <end position="65"/>
    </location>
</feature>
<proteinExistence type="predicted"/>
<keyword evidence="4" id="KW-1185">Reference proteome</keyword>
<keyword evidence="2" id="KW-1133">Transmembrane helix</keyword>
<dbReference type="Proteomes" id="UP000003844">
    <property type="component" value="Unassembled WGS sequence"/>
</dbReference>
<dbReference type="EMBL" id="JH594606">
    <property type="protein sequence ID" value="EHQ03529.1"/>
    <property type="molecule type" value="Genomic_DNA"/>
</dbReference>
<evidence type="ECO:0000256" key="2">
    <source>
        <dbReference type="SAM" id="Phobius"/>
    </source>
</evidence>
<feature type="compositionally biased region" description="Basic and acidic residues" evidence="1">
    <location>
        <begin position="101"/>
        <end position="116"/>
    </location>
</feature>
<dbReference type="STRING" id="865937.Gilli_2918"/>
<dbReference type="RefSeq" id="WP_006989835.1">
    <property type="nucleotide sequence ID" value="NZ_JH594606.1"/>
</dbReference>
<sequence length="255" mass="28311">MGQLKFEKKFREKLNEREIEPKSKSWEELSVRLDSEEKRRNPIFWWVGIAASIVGGIFILSLAFINDPVAESNNLVDKPSEEILKDPYNKPTEETLIASEETEKAAISEKAAKNSEGKNTAVQNSGFTTNKVSGTSLASAEKKKNVIKEDLVFASKEAPEVDTGSSVLEEGVAELSYEENKSGEVTNAEVDALLAEASSQLNKSRTQKAFSEKITANDLLWDVEMELEASFREKVFEVVKDGFIKARTAVANRNN</sequence>
<organism evidence="3 4">
    <name type="scientific">Gillisia limnaea (strain DSM 15749 / LMG 21470 / R-8282)</name>
    <dbReference type="NCBI Taxonomy" id="865937"/>
    <lineage>
        <taxon>Bacteria</taxon>
        <taxon>Pseudomonadati</taxon>
        <taxon>Bacteroidota</taxon>
        <taxon>Flavobacteriia</taxon>
        <taxon>Flavobacteriales</taxon>
        <taxon>Flavobacteriaceae</taxon>
        <taxon>Gillisia</taxon>
    </lineage>
</organism>
<dbReference type="eggNOG" id="ENOG5032ZQI">
    <property type="taxonomic scope" value="Bacteria"/>
</dbReference>
<keyword evidence="2" id="KW-0812">Transmembrane</keyword>
<dbReference type="AlphaFoldDB" id="H2C0B3"/>
<keyword evidence="2" id="KW-0472">Membrane</keyword>
<protein>
    <submittedName>
        <fullName evidence="3">Uncharacterized protein</fullName>
    </submittedName>
</protein>
<gene>
    <name evidence="3" type="ORF">Gilli_2918</name>
</gene>
<evidence type="ECO:0000256" key="1">
    <source>
        <dbReference type="SAM" id="MobiDB-lite"/>
    </source>
</evidence>
<name>H2C0B3_GILLR</name>